<dbReference type="SUPFAM" id="SSF52058">
    <property type="entry name" value="L domain-like"/>
    <property type="match status" value="2"/>
</dbReference>
<dbReference type="InterPro" id="IPR035897">
    <property type="entry name" value="Toll_tir_struct_dom_sf"/>
</dbReference>
<feature type="domain" description="TIR" evidence="6">
    <location>
        <begin position="13"/>
        <end position="179"/>
    </location>
</feature>
<dbReference type="FunFam" id="3.40.50.10140:FF:000007">
    <property type="entry name" value="Disease resistance protein (TIR-NBS-LRR class)"/>
    <property type="match status" value="1"/>
</dbReference>
<dbReference type="Pfam" id="PF01582">
    <property type="entry name" value="TIR"/>
    <property type="match status" value="1"/>
</dbReference>
<dbReference type="InterPro" id="IPR055414">
    <property type="entry name" value="LRR_R13L4/SHOC2-like"/>
</dbReference>
<dbReference type="EMBL" id="PKPP01000156">
    <property type="protein sequence ID" value="PWA96847.1"/>
    <property type="molecule type" value="Genomic_DNA"/>
</dbReference>
<keyword evidence="8" id="KW-1185">Reference proteome</keyword>
<dbReference type="SUPFAM" id="SSF52540">
    <property type="entry name" value="P-loop containing nucleoside triphosphate hydrolases"/>
    <property type="match status" value="1"/>
</dbReference>
<keyword evidence="4" id="KW-0520">NAD</keyword>
<dbReference type="Proteomes" id="UP000245207">
    <property type="component" value="Unassembled WGS sequence"/>
</dbReference>
<dbReference type="SUPFAM" id="SSF52047">
    <property type="entry name" value="RNI-like"/>
    <property type="match status" value="1"/>
</dbReference>
<dbReference type="GO" id="GO:0006952">
    <property type="term" value="P:defense response"/>
    <property type="evidence" value="ECO:0007669"/>
    <property type="project" value="UniProtKB-KW"/>
</dbReference>
<dbReference type="Gene3D" id="3.40.50.300">
    <property type="entry name" value="P-loop containing nucleotide triphosphate hydrolases"/>
    <property type="match status" value="1"/>
</dbReference>
<keyword evidence="3" id="KW-0611">Plant defense</keyword>
<keyword evidence="5" id="KW-1133">Transmembrane helix</keyword>
<evidence type="ECO:0000256" key="4">
    <source>
        <dbReference type="ARBA" id="ARBA00023027"/>
    </source>
</evidence>
<dbReference type="Gene3D" id="1.10.8.430">
    <property type="entry name" value="Helical domain of apoptotic protease-activating factors"/>
    <property type="match status" value="1"/>
</dbReference>
<dbReference type="GO" id="GO:0043531">
    <property type="term" value="F:ADP binding"/>
    <property type="evidence" value="ECO:0007669"/>
    <property type="project" value="InterPro"/>
</dbReference>
<dbReference type="Pfam" id="PF23598">
    <property type="entry name" value="LRR_14"/>
    <property type="match status" value="1"/>
</dbReference>
<evidence type="ECO:0000256" key="3">
    <source>
        <dbReference type="ARBA" id="ARBA00022821"/>
    </source>
</evidence>
<accession>A0A2U1QFU8</accession>
<proteinExistence type="predicted"/>
<dbReference type="PROSITE" id="PS50104">
    <property type="entry name" value="TIR"/>
    <property type="match status" value="1"/>
</dbReference>
<dbReference type="GO" id="GO:0007165">
    <property type="term" value="P:signal transduction"/>
    <property type="evidence" value="ECO:0007669"/>
    <property type="project" value="InterPro"/>
</dbReference>
<keyword evidence="2" id="KW-0677">Repeat</keyword>
<dbReference type="InterPro" id="IPR058192">
    <property type="entry name" value="WHD_ROQ1-like"/>
</dbReference>
<dbReference type="InterPro" id="IPR044974">
    <property type="entry name" value="Disease_R_plants"/>
</dbReference>
<dbReference type="InterPro" id="IPR002182">
    <property type="entry name" value="NB-ARC"/>
</dbReference>
<keyword evidence="1" id="KW-0433">Leucine-rich repeat</keyword>
<dbReference type="SMART" id="SM00255">
    <property type="entry name" value="TIR"/>
    <property type="match status" value="1"/>
</dbReference>
<evidence type="ECO:0000259" key="6">
    <source>
        <dbReference type="PROSITE" id="PS50104"/>
    </source>
</evidence>
<dbReference type="PANTHER" id="PTHR11017:SF544">
    <property type="entry name" value="ADP-RIBOSYL CYCLASE_CYCLIC ADP-RIBOSE HYDROLASE"/>
    <property type="match status" value="1"/>
</dbReference>
<reference evidence="7 8" key="1">
    <citation type="journal article" date="2018" name="Mol. Plant">
        <title>The genome of Artemisia annua provides insight into the evolution of Asteraceae family and artemisinin biosynthesis.</title>
        <authorList>
            <person name="Shen Q."/>
            <person name="Zhang L."/>
            <person name="Liao Z."/>
            <person name="Wang S."/>
            <person name="Yan T."/>
            <person name="Shi P."/>
            <person name="Liu M."/>
            <person name="Fu X."/>
            <person name="Pan Q."/>
            <person name="Wang Y."/>
            <person name="Lv Z."/>
            <person name="Lu X."/>
            <person name="Zhang F."/>
            <person name="Jiang W."/>
            <person name="Ma Y."/>
            <person name="Chen M."/>
            <person name="Hao X."/>
            <person name="Li L."/>
            <person name="Tang Y."/>
            <person name="Lv G."/>
            <person name="Zhou Y."/>
            <person name="Sun X."/>
            <person name="Brodelius P.E."/>
            <person name="Rose J.K.C."/>
            <person name="Tang K."/>
        </authorList>
    </citation>
    <scope>NUCLEOTIDE SEQUENCE [LARGE SCALE GENOMIC DNA]</scope>
    <source>
        <strain evidence="8">cv. Huhao1</strain>
        <tissue evidence="7">Leaf</tissue>
    </source>
</reference>
<dbReference type="PANTHER" id="PTHR11017">
    <property type="entry name" value="LEUCINE-RICH REPEAT-CONTAINING PROTEIN"/>
    <property type="match status" value="1"/>
</dbReference>
<dbReference type="SUPFAM" id="SSF46785">
    <property type="entry name" value="Winged helix' DNA-binding domain"/>
    <property type="match status" value="1"/>
</dbReference>
<evidence type="ECO:0000256" key="1">
    <source>
        <dbReference type="ARBA" id="ARBA00022614"/>
    </source>
</evidence>
<dbReference type="InterPro" id="IPR036390">
    <property type="entry name" value="WH_DNA-bd_sf"/>
</dbReference>
<dbReference type="Gene3D" id="3.40.50.10140">
    <property type="entry name" value="Toll/interleukin-1 receptor homology (TIR) domain"/>
    <property type="match status" value="1"/>
</dbReference>
<dbReference type="InterPro" id="IPR000157">
    <property type="entry name" value="TIR_dom"/>
</dbReference>
<evidence type="ECO:0000313" key="8">
    <source>
        <dbReference type="Proteomes" id="UP000245207"/>
    </source>
</evidence>
<dbReference type="OrthoDB" id="545484at2759"/>
<evidence type="ECO:0000313" key="7">
    <source>
        <dbReference type="EMBL" id="PWA96847.1"/>
    </source>
</evidence>
<name>A0A2U1QFU8_ARTAN</name>
<sequence>MASTSTSSVQKRFKYDVFISFRGEDTRNTFVGHLYNALKQKGFVTYMDDKKIEKGETIRNQLMKSIEESRFFIIVFSKRYASSSWCLDELVKIMECQSNPEQTAFPVFYDVEPTEVRKQSHAFGEAFKEHENKEAAAAKKWREALKEAANLAGWELKTAANGNESKLIEEVVADISKKLSSVSSSVDRKLVGMEMRIKELLLSLEIGTGDVRMIGIKGMGGGGKTTLATAIFNQISDQFEGSSFVENVREVSKNSGSGLKELQKQILTDIFGDKDITVSSVSGGINKMVQMMPRKKVLVILDDVNDTKQLDALAGASNWFKPGSRIIITTRDEQVLLAHRVNFNHNFIHEVNLLSPEESISLFSRYAFGVENPVEGYEHLSRKVVQYAAGLPLTIKVLGSLLCFQEKPQWNDALERLKTIPLNETMMILELSYNSLEEDCKDIFLDVACLLKGWYKQDAIRALESCGFRAIYGLRVLEQKSLITISKYGVLGMHDHIEEMGKNIVRRSHPKEPHKHSRLWIDEEIESILAEDLDTQAIKCLKLDADGFSYENLLKGLANMRELRFLDLRTTRVSIDDCYYSNRKFDRISLYLPSCLKKKKTQILSNSLRFLRWEGCPFSSLQKAFQANNLVGLEMADSNIVQLCDDGRQKAFLNLRFLKFRDSKLRTLDLGLVQNLEMLHLFECEELEELYMPAECLKLRSLTHLKLRTLHLGSARNLETLRVINCTDMVELQIPDKCPNLVNLDLDLLKLKTLHLGSARNLETLRVINCTDMVELQIPDKCPNLVNLDLDLLKLKTLHLGSARNLETLRVINCTDMVELQIPDKCPNLVNLDLDLLKLKTLHLGSARNLETLRVINCTDMVELQIPDKCPNLVNLDLDLLKLKTLHLRITPNPETPILTDCQELVKHQMPIENVKLLSLDIGNLWLTKLHTGIAPNLESLILRHCCELEEEIHIPSGSLKLKHVDLSFSKLKTLHLGSALNIETLRLDCVDMIKLQMPAEFPKLKNLDLNNLKLTTFHLGITPNLETLRLNKCTDMVKLKIPDECPKLVTLDLSYLRLTNLHLGVTPNLEKLKVNHCTCMVELQIPAECPKLVNLDLNNNAKLRTLNLGLTPHVERLNLENCCDLKEIDAPVGCMKKVVYLNLNGSGRFKSFKFDKEFDSPEVVLLSELHLIAVNWPEFQFSCYYKEDPASSFGNLERLILLGRKDACINLNLFSDIICGLQNLRKLTIERDIPGAPKGLDKLEFLEELRFADIQTLPNNIFRLKHLKSLKIDVSRNWHLKKLPGDIGRLKCLEELSLECREIKTLPGSICKLKHLKSLQIACCDSLEKLPEGIGRLQCLLRLVLEKCELLRGIPNSICKIKSLRYLSLAHCSSVEKLPDNIGLLECLKELDITGTRITRFPHSIFQMNLGVTTSWGIRYQFPKKVEDGVRDDDDVKDVDEHVNGNGDRRMLIMIVMTIILLMTMRMLTVKIRRMLMVMIRRMLMVMMRKMWMWILNMITNI</sequence>
<dbReference type="InterPro" id="IPR032675">
    <property type="entry name" value="LRR_dom_sf"/>
</dbReference>
<dbReference type="GO" id="GO:0051707">
    <property type="term" value="P:response to other organism"/>
    <property type="evidence" value="ECO:0007669"/>
    <property type="project" value="UniProtKB-ARBA"/>
</dbReference>
<organism evidence="7 8">
    <name type="scientific">Artemisia annua</name>
    <name type="common">Sweet wormwood</name>
    <dbReference type="NCBI Taxonomy" id="35608"/>
    <lineage>
        <taxon>Eukaryota</taxon>
        <taxon>Viridiplantae</taxon>
        <taxon>Streptophyta</taxon>
        <taxon>Embryophyta</taxon>
        <taxon>Tracheophyta</taxon>
        <taxon>Spermatophyta</taxon>
        <taxon>Magnoliopsida</taxon>
        <taxon>eudicotyledons</taxon>
        <taxon>Gunneridae</taxon>
        <taxon>Pentapetalae</taxon>
        <taxon>asterids</taxon>
        <taxon>campanulids</taxon>
        <taxon>Asterales</taxon>
        <taxon>Asteraceae</taxon>
        <taxon>Asteroideae</taxon>
        <taxon>Anthemideae</taxon>
        <taxon>Artemisiinae</taxon>
        <taxon>Artemisia</taxon>
    </lineage>
</organism>
<keyword evidence="5" id="KW-0812">Transmembrane</keyword>
<comment type="caution">
    <text evidence="7">The sequence shown here is derived from an EMBL/GenBank/DDBJ whole genome shotgun (WGS) entry which is preliminary data.</text>
</comment>
<dbReference type="PRINTS" id="PR00364">
    <property type="entry name" value="DISEASERSIST"/>
</dbReference>
<evidence type="ECO:0000256" key="5">
    <source>
        <dbReference type="SAM" id="Phobius"/>
    </source>
</evidence>
<keyword evidence="7" id="KW-0675">Receptor</keyword>
<dbReference type="Gene3D" id="3.80.10.10">
    <property type="entry name" value="Ribonuclease Inhibitor"/>
    <property type="match status" value="5"/>
</dbReference>
<protein>
    <submittedName>
        <fullName evidence="7">Toll/interleukin-1 receptor (TIR) domain-containing protein</fullName>
    </submittedName>
</protein>
<feature type="transmembrane region" description="Helical" evidence="5">
    <location>
        <begin position="1452"/>
        <end position="1469"/>
    </location>
</feature>
<dbReference type="Pfam" id="PF23282">
    <property type="entry name" value="WHD_ROQ1"/>
    <property type="match status" value="1"/>
</dbReference>
<evidence type="ECO:0000256" key="2">
    <source>
        <dbReference type="ARBA" id="ARBA00022737"/>
    </source>
</evidence>
<keyword evidence="5" id="KW-0472">Membrane</keyword>
<dbReference type="InterPro" id="IPR027417">
    <property type="entry name" value="P-loop_NTPase"/>
</dbReference>
<dbReference type="Pfam" id="PF00931">
    <property type="entry name" value="NB-ARC"/>
    <property type="match status" value="1"/>
</dbReference>
<gene>
    <name evidence="7" type="ORF">CTI12_AA035960</name>
</gene>
<dbReference type="SUPFAM" id="SSF52200">
    <property type="entry name" value="Toll/Interleukin receptor TIR domain"/>
    <property type="match status" value="1"/>
</dbReference>
<dbReference type="InterPro" id="IPR042197">
    <property type="entry name" value="Apaf_helical"/>
</dbReference>